<name>A0ABD3CV43_9LAMI</name>
<comment type="caution">
    <text evidence="1">The sequence shown here is derived from an EMBL/GenBank/DDBJ whole genome shotgun (WGS) entry which is preliminary data.</text>
</comment>
<organism evidence="1 2">
    <name type="scientific">Castilleja foliolosa</name>
    <dbReference type="NCBI Taxonomy" id="1961234"/>
    <lineage>
        <taxon>Eukaryota</taxon>
        <taxon>Viridiplantae</taxon>
        <taxon>Streptophyta</taxon>
        <taxon>Embryophyta</taxon>
        <taxon>Tracheophyta</taxon>
        <taxon>Spermatophyta</taxon>
        <taxon>Magnoliopsida</taxon>
        <taxon>eudicotyledons</taxon>
        <taxon>Gunneridae</taxon>
        <taxon>Pentapetalae</taxon>
        <taxon>asterids</taxon>
        <taxon>lamiids</taxon>
        <taxon>Lamiales</taxon>
        <taxon>Orobanchaceae</taxon>
        <taxon>Pedicularideae</taxon>
        <taxon>Castillejinae</taxon>
        <taxon>Castilleja</taxon>
    </lineage>
</organism>
<keyword evidence="2" id="KW-1185">Reference proteome</keyword>
<evidence type="ECO:0000313" key="2">
    <source>
        <dbReference type="Proteomes" id="UP001632038"/>
    </source>
</evidence>
<reference evidence="2" key="1">
    <citation type="journal article" date="2024" name="IScience">
        <title>Strigolactones Initiate the Formation of Haustorium-like Structures in Castilleja.</title>
        <authorList>
            <person name="Buerger M."/>
            <person name="Peterson D."/>
            <person name="Chory J."/>
        </authorList>
    </citation>
    <scope>NUCLEOTIDE SEQUENCE [LARGE SCALE GENOMIC DNA]</scope>
</reference>
<proteinExistence type="predicted"/>
<protein>
    <submittedName>
        <fullName evidence="1">Uncharacterized protein</fullName>
    </submittedName>
</protein>
<gene>
    <name evidence="1" type="ORF">CASFOL_022653</name>
</gene>
<dbReference type="Proteomes" id="UP001632038">
    <property type="component" value="Unassembled WGS sequence"/>
</dbReference>
<dbReference type="EMBL" id="JAVIJP010000029">
    <property type="protein sequence ID" value="KAL3633891.1"/>
    <property type="molecule type" value="Genomic_DNA"/>
</dbReference>
<sequence>MSQQPQKRTWMVREDPEGQVIAVVHLRTESRGILLSSFAIDET</sequence>
<accession>A0ABD3CV43</accession>
<dbReference type="AlphaFoldDB" id="A0ABD3CV43"/>
<evidence type="ECO:0000313" key="1">
    <source>
        <dbReference type="EMBL" id="KAL3633891.1"/>
    </source>
</evidence>